<sequence length="221" mass="24627">MTPGVDCGYADPVEHRIDRCCYNKTQKLPRLPGQSILQHVPVIGKPIKRYGEVSENLEKFQDNHSNVVPCTMGEADRDPSEDGCTCVEVPEQTLGFNSNLETSLDQLCKNYQFSGADELSKCTSCVQKRGYWSGIGCVPLDMQHFITDYIFRIGISFAGMFALICIIYSSIRIQISRGNPETIQNARERLTSCIIGLILIIFSVFILQFIGVKIFGIPGFG</sequence>
<organism evidence="2 3">
    <name type="scientific">Candidatus Roizmanbacteria bacterium RIFCSPLOWO2_01_FULL_38_11</name>
    <dbReference type="NCBI Taxonomy" id="1802060"/>
    <lineage>
        <taxon>Bacteria</taxon>
        <taxon>Candidatus Roizmaniibacteriota</taxon>
    </lineage>
</organism>
<keyword evidence="1" id="KW-0812">Transmembrane</keyword>
<reference evidence="2 3" key="1">
    <citation type="journal article" date="2016" name="Nat. Commun.">
        <title>Thousands of microbial genomes shed light on interconnected biogeochemical processes in an aquifer system.</title>
        <authorList>
            <person name="Anantharaman K."/>
            <person name="Brown C.T."/>
            <person name="Hug L.A."/>
            <person name="Sharon I."/>
            <person name="Castelle C.J."/>
            <person name="Probst A.J."/>
            <person name="Thomas B.C."/>
            <person name="Singh A."/>
            <person name="Wilkins M.J."/>
            <person name="Karaoz U."/>
            <person name="Brodie E.L."/>
            <person name="Williams K.H."/>
            <person name="Hubbard S.S."/>
            <person name="Banfield J.F."/>
        </authorList>
    </citation>
    <scope>NUCLEOTIDE SEQUENCE [LARGE SCALE GENOMIC DNA]</scope>
</reference>
<proteinExistence type="predicted"/>
<comment type="caution">
    <text evidence="2">The sequence shown here is derived from an EMBL/GenBank/DDBJ whole genome shotgun (WGS) entry which is preliminary data.</text>
</comment>
<protein>
    <submittedName>
        <fullName evidence="2">Uncharacterized protein</fullName>
    </submittedName>
</protein>
<dbReference type="AlphaFoldDB" id="A0A1F7IP94"/>
<dbReference type="Proteomes" id="UP000179072">
    <property type="component" value="Unassembled WGS sequence"/>
</dbReference>
<gene>
    <name evidence="2" type="ORF">A2957_03430</name>
</gene>
<keyword evidence="1" id="KW-1133">Transmembrane helix</keyword>
<evidence type="ECO:0000313" key="3">
    <source>
        <dbReference type="Proteomes" id="UP000179072"/>
    </source>
</evidence>
<accession>A0A1F7IP94</accession>
<dbReference type="InterPro" id="IPR043993">
    <property type="entry name" value="T4SS_pilin"/>
</dbReference>
<evidence type="ECO:0000256" key="1">
    <source>
        <dbReference type="SAM" id="Phobius"/>
    </source>
</evidence>
<keyword evidence="1" id="KW-0472">Membrane</keyword>
<name>A0A1F7IP94_9BACT</name>
<feature type="transmembrane region" description="Helical" evidence="1">
    <location>
        <begin position="149"/>
        <end position="169"/>
    </location>
</feature>
<dbReference type="EMBL" id="MGAK01000006">
    <property type="protein sequence ID" value="OGK45151.1"/>
    <property type="molecule type" value="Genomic_DNA"/>
</dbReference>
<evidence type="ECO:0000313" key="2">
    <source>
        <dbReference type="EMBL" id="OGK45151.1"/>
    </source>
</evidence>
<dbReference type="STRING" id="1802060.A2957_03430"/>
<dbReference type="Pfam" id="PF18895">
    <property type="entry name" value="T4SS_pilin"/>
    <property type="match status" value="1"/>
</dbReference>
<feature type="transmembrane region" description="Helical" evidence="1">
    <location>
        <begin position="190"/>
        <end position="211"/>
    </location>
</feature>